<reference evidence="1 2" key="1">
    <citation type="journal article" date="2020" name="ISME J.">
        <title>Comparative genomics reveals insights into cyanobacterial evolution and habitat adaptation.</title>
        <authorList>
            <person name="Chen M.Y."/>
            <person name="Teng W.K."/>
            <person name="Zhao L."/>
            <person name="Hu C.X."/>
            <person name="Zhou Y.K."/>
            <person name="Han B.P."/>
            <person name="Song L.R."/>
            <person name="Shu W.S."/>
        </authorList>
    </citation>
    <scope>NUCLEOTIDE SEQUENCE [LARGE SCALE GENOMIC DNA]</scope>
    <source>
        <strain evidence="1 2">FACHB-1344</strain>
    </source>
</reference>
<dbReference type="Proteomes" id="UP000636187">
    <property type="component" value="Unassembled WGS sequence"/>
</dbReference>
<gene>
    <name evidence="1" type="ORF">H6G48_02025</name>
</gene>
<keyword evidence="2" id="KW-1185">Reference proteome</keyword>
<comment type="caution">
    <text evidence="1">The sequence shown here is derived from an EMBL/GenBank/DDBJ whole genome shotgun (WGS) entry which is preliminary data.</text>
</comment>
<dbReference type="EMBL" id="JACJSW010000033">
    <property type="protein sequence ID" value="MBD2620535.1"/>
    <property type="molecule type" value="Genomic_DNA"/>
</dbReference>
<organism evidence="1 2">
    <name type="scientific">Microcystis flos-aquae FACHB-1344</name>
    <dbReference type="NCBI Taxonomy" id="2692899"/>
    <lineage>
        <taxon>Bacteria</taxon>
        <taxon>Bacillati</taxon>
        <taxon>Cyanobacteriota</taxon>
        <taxon>Cyanophyceae</taxon>
        <taxon>Oscillatoriophycideae</taxon>
        <taxon>Chroococcales</taxon>
        <taxon>Microcystaceae</taxon>
        <taxon>Microcystis</taxon>
    </lineage>
</organism>
<accession>A0ABR8HNM1</accession>
<evidence type="ECO:0000313" key="1">
    <source>
        <dbReference type="EMBL" id="MBD2620535.1"/>
    </source>
</evidence>
<sequence length="35" mass="3612">MGLGLLGLGLTATKVKSVLSKKTKSPTDNPQEPDS</sequence>
<protein>
    <recommendedName>
        <fullName evidence="3">Mobile element protein</fullName>
    </recommendedName>
</protein>
<evidence type="ECO:0000313" key="2">
    <source>
        <dbReference type="Proteomes" id="UP000636187"/>
    </source>
</evidence>
<name>A0ABR8HNM1_9CHRO</name>
<proteinExistence type="predicted"/>
<evidence type="ECO:0008006" key="3">
    <source>
        <dbReference type="Google" id="ProtNLM"/>
    </source>
</evidence>